<dbReference type="Pfam" id="PF05565">
    <property type="entry name" value="Sipho_Gp157"/>
    <property type="match status" value="1"/>
</dbReference>
<sequence length="245" mass="28107">MKSLYDITVSFNAIFNELEDNGGELTPELEEELTITEANYKEKLENYACVIRDYESYVITLKAEIERLNSRKKNIENRVARLKQNMLEAILKFGPVETPKFKIGTRKSKSVEINSERTNWLKQGLIGFADELYHNGVVGFGEECDLEGMLAVVNRNIQAKYNIPDEEWVDFTINDLNNFRVNVNSTSSLSELFTRKDGILEAFLSNQARFNVDNEISKTELTNSLKIFDDITIGDIVEKQNLSIR</sequence>
<evidence type="ECO:0000313" key="2">
    <source>
        <dbReference type="EMBL" id="AXH74557.1"/>
    </source>
</evidence>
<proteinExistence type="predicted"/>
<organism evidence="2 3">
    <name type="scientific">crAssphage sp. isolate ctbg_1</name>
    <dbReference type="NCBI Taxonomy" id="2989854"/>
    <lineage>
        <taxon>Viruses</taxon>
        <taxon>Duplodnaviria</taxon>
        <taxon>Heunggongvirae</taxon>
        <taxon>Uroviricota</taxon>
        <taxon>Caudoviricetes</taxon>
        <taxon>Crassvirales</taxon>
        <taxon>Intestiviridae</taxon>
        <taxon>Crudevirinae</taxon>
        <taxon>Whopevirus</taxon>
        <taxon>Whopevirus animalis</taxon>
    </lineage>
</organism>
<dbReference type="EMBL" id="MH616963">
    <property type="protein sequence ID" value="AXH74557.1"/>
    <property type="molecule type" value="Genomic_DNA"/>
</dbReference>
<evidence type="ECO:0000313" key="3">
    <source>
        <dbReference type="Proteomes" id="UP000257554"/>
    </source>
</evidence>
<reference evidence="2 3" key="1">
    <citation type="submission" date="2018-07" db="EMBL/GenBank/DDBJ databases">
        <title>Uncovering a Universe of Circular DNA Viruses in Animal Metagenomes.</title>
        <authorList>
            <person name="Tisza M."/>
            <person name="Buck C."/>
            <person name="Pastrana D."/>
            <person name="Welch N."/>
            <person name="Peretti A."/>
        </authorList>
    </citation>
    <scope>NUCLEOTIDE SEQUENCE [LARGE SCALE GENOMIC DNA]</scope>
    <source>
        <strain evidence="2">Ctbg_1</strain>
    </source>
</reference>
<keyword evidence="1" id="KW-0175">Coiled coil</keyword>
<protein>
    <recommendedName>
        <fullName evidence="4">Host-nuclease inhibitor protein</fullName>
    </recommendedName>
</protein>
<evidence type="ECO:0000256" key="1">
    <source>
        <dbReference type="SAM" id="Coils"/>
    </source>
</evidence>
<name>A0A345MT57_9CAUD</name>
<dbReference type="GeneID" id="76971841"/>
<accession>A0A345MT57</accession>
<dbReference type="Proteomes" id="UP000257554">
    <property type="component" value="Segment"/>
</dbReference>
<dbReference type="RefSeq" id="YP_010097672.1">
    <property type="nucleotide sequence ID" value="NC_055760.1"/>
</dbReference>
<keyword evidence="3" id="KW-1185">Reference proteome</keyword>
<dbReference type="InterPro" id="IPR008840">
    <property type="entry name" value="Sipho_Gp157"/>
</dbReference>
<evidence type="ECO:0008006" key="4">
    <source>
        <dbReference type="Google" id="ProtNLM"/>
    </source>
</evidence>
<feature type="coiled-coil region" evidence="1">
    <location>
        <begin position="51"/>
        <end position="92"/>
    </location>
</feature>